<comment type="caution">
    <text evidence="11">The sequence shown here is derived from an EMBL/GenBank/DDBJ whole genome shotgun (WGS) entry which is preliminary data.</text>
</comment>
<dbReference type="GO" id="GO:0016887">
    <property type="term" value="F:ATP hydrolysis activity"/>
    <property type="evidence" value="ECO:0007669"/>
    <property type="project" value="InterPro"/>
</dbReference>
<evidence type="ECO:0000256" key="7">
    <source>
        <dbReference type="ARBA" id="ARBA00022840"/>
    </source>
</evidence>
<gene>
    <name evidence="11" type="ORF">ENN98_02240</name>
</gene>
<dbReference type="InterPro" id="IPR003439">
    <property type="entry name" value="ABC_transporter-like_ATP-bd"/>
</dbReference>
<dbReference type="SUPFAM" id="SSF52540">
    <property type="entry name" value="P-loop containing nucleoside triphosphate hydrolases"/>
    <property type="match status" value="2"/>
</dbReference>
<dbReference type="EMBL" id="DSDS01000050">
    <property type="protein sequence ID" value="HET97522.1"/>
    <property type="molecule type" value="Genomic_DNA"/>
</dbReference>
<protein>
    <submittedName>
        <fullName evidence="11">ABC transporter ATP-binding protein</fullName>
    </submittedName>
</protein>
<dbReference type="InterPro" id="IPR027417">
    <property type="entry name" value="P-loop_NTPase"/>
</dbReference>
<proteinExistence type="inferred from homology"/>
<dbReference type="GO" id="GO:0005886">
    <property type="term" value="C:plasma membrane"/>
    <property type="evidence" value="ECO:0007669"/>
    <property type="project" value="UniProtKB-SubCell"/>
</dbReference>
<keyword evidence="8" id="KW-1278">Translocase</keyword>
<dbReference type="InterPro" id="IPR013563">
    <property type="entry name" value="Oligopep_ABC_C"/>
</dbReference>
<keyword evidence="3" id="KW-0813">Transport</keyword>
<keyword evidence="9" id="KW-0472">Membrane</keyword>
<comment type="subcellular location">
    <subcellularLocation>
        <location evidence="1">Cell inner membrane</location>
        <topology evidence="1">Peripheral membrane protein</topology>
    </subcellularLocation>
</comment>
<dbReference type="PROSITE" id="PS50893">
    <property type="entry name" value="ABC_TRANSPORTER_2"/>
    <property type="match status" value="2"/>
</dbReference>
<sequence>MNLTVHGLNVTYQSGGHRLTALEEVSLRLTPGRITALVGESGSGKTSLGKALLGLLPENAEFSGSIRLGELELVGAGEEQLNAIRWQRVALVPQNGAATLNPVHRLGKQVAEPLLAHRGLSWKETEEQVVAALEQVGLDPELARRFPHEISGGELQRVLLAMALILEPEFVILDEPTAALDVVSKGQIAALIRRCADRGTGVLLISHDLQLVDELADELTVLYLGQVMETMPARSLLSDPRHPYTMALARSYPGRDTHRDLGGIRGDALYRVIHRHREPGSATPHDHIHLVGSATSHADCHLPARGCLFQTRCTQAVAACAREEISLQAAGEHRVRCLRGGIAVELELRGVCKSYGQVAALSPTDLNLRAGETYCLVGESGSGKSTLALLAAGLLAPDRGSRTFQGRELTRWLKEDRRGLARRVGLIQQHPARAVSHRLTVAEIVAEPLKLQMPELSRTQRRQRVEAALREVHLTTEPEFLARYPHELNLGALQRVCIARALAGNPVLLVADEPTSALDPGVQAKVLKLLLDLQIERGLTMLFITHDLGVARKIADRIGVMRAGSLVEEGPAARLLNHPTDPYTRRLLQFGADSQ</sequence>
<evidence type="ECO:0000256" key="6">
    <source>
        <dbReference type="ARBA" id="ARBA00022741"/>
    </source>
</evidence>
<dbReference type="Proteomes" id="UP000885986">
    <property type="component" value="Unassembled WGS sequence"/>
</dbReference>
<name>A0A7C2TLA0_9BACT</name>
<evidence type="ECO:0000256" key="3">
    <source>
        <dbReference type="ARBA" id="ARBA00022448"/>
    </source>
</evidence>
<dbReference type="GO" id="GO:0015833">
    <property type="term" value="P:peptide transport"/>
    <property type="evidence" value="ECO:0007669"/>
    <property type="project" value="InterPro"/>
</dbReference>
<dbReference type="Pfam" id="PF00005">
    <property type="entry name" value="ABC_tran"/>
    <property type="match status" value="2"/>
</dbReference>
<organism evidence="11">
    <name type="scientific">Desulfurivibrio alkaliphilus</name>
    <dbReference type="NCBI Taxonomy" id="427923"/>
    <lineage>
        <taxon>Bacteria</taxon>
        <taxon>Pseudomonadati</taxon>
        <taxon>Thermodesulfobacteriota</taxon>
        <taxon>Desulfobulbia</taxon>
        <taxon>Desulfobulbales</taxon>
        <taxon>Desulfobulbaceae</taxon>
        <taxon>Desulfurivibrio</taxon>
    </lineage>
</organism>
<dbReference type="InterPro" id="IPR017871">
    <property type="entry name" value="ABC_transporter-like_CS"/>
</dbReference>
<evidence type="ECO:0000256" key="1">
    <source>
        <dbReference type="ARBA" id="ARBA00004417"/>
    </source>
</evidence>
<keyword evidence="7 11" id="KW-0067">ATP-binding</keyword>
<feature type="domain" description="ABC transporter" evidence="10">
    <location>
        <begin position="5"/>
        <end position="249"/>
    </location>
</feature>
<evidence type="ECO:0000256" key="4">
    <source>
        <dbReference type="ARBA" id="ARBA00022475"/>
    </source>
</evidence>
<evidence type="ECO:0000256" key="8">
    <source>
        <dbReference type="ARBA" id="ARBA00022967"/>
    </source>
</evidence>
<dbReference type="GO" id="GO:0005524">
    <property type="term" value="F:ATP binding"/>
    <property type="evidence" value="ECO:0007669"/>
    <property type="project" value="UniProtKB-KW"/>
</dbReference>
<keyword evidence="5" id="KW-0997">Cell inner membrane</keyword>
<evidence type="ECO:0000256" key="5">
    <source>
        <dbReference type="ARBA" id="ARBA00022519"/>
    </source>
</evidence>
<keyword evidence="4" id="KW-1003">Cell membrane</keyword>
<dbReference type="Pfam" id="PF08352">
    <property type="entry name" value="oligo_HPY"/>
    <property type="match status" value="3"/>
</dbReference>
<dbReference type="PROSITE" id="PS00211">
    <property type="entry name" value="ABC_TRANSPORTER_1"/>
    <property type="match status" value="1"/>
</dbReference>
<dbReference type="Gene3D" id="3.40.50.300">
    <property type="entry name" value="P-loop containing nucleotide triphosphate hydrolases"/>
    <property type="match status" value="2"/>
</dbReference>
<dbReference type="PANTHER" id="PTHR43297:SF14">
    <property type="entry name" value="ATPASE AAA-TYPE CORE DOMAIN-CONTAINING PROTEIN"/>
    <property type="match status" value="1"/>
</dbReference>
<evidence type="ECO:0000256" key="9">
    <source>
        <dbReference type="ARBA" id="ARBA00023136"/>
    </source>
</evidence>
<dbReference type="PANTHER" id="PTHR43297">
    <property type="entry name" value="OLIGOPEPTIDE TRANSPORT ATP-BINDING PROTEIN APPD"/>
    <property type="match status" value="1"/>
</dbReference>
<dbReference type="InterPro" id="IPR003593">
    <property type="entry name" value="AAA+_ATPase"/>
</dbReference>
<dbReference type="SMART" id="SM00382">
    <property type="entry name" value="AAA"/>
    <property type="match status" value="2"/>
</dbReference>
<feature type="domain" description="ABC transporter" evidence="10">
    <location>
        <begin position="346"/>
        <end position="588"/>
    </location>
</feature>
<accession>A0A7C2TLA0</accession>
<dbReference type="AlphaFoldDB" id="A0A7C2TLA0"/>
<evidence type="ECO:0000259" key="10">
    <source>
        <dbReference type="PROSITE" id="PS50893"/>
    </source>
</evidence>
<keyword evidence="6" id="KW-0547">Nucleotide-binding</keyword>
<comment type="similarity">
    <text evidence="2">Belongs to the ABC transporter superfamily.</text>
</comment>
<evidence type="ECO:0000256" key="2">
    <source>
        <dbReference type="ARBA" id="ARBA00005417"/>
    </source>
</evidence>
<dbReference type="CDD" id="cd03257">
    <property type="entry name" value="ABC_NikE_OppD_transporters"/>
    <property type="match status" value="2"/>
</dbReference>
<reference evidence="11" key="1">
    <citation type="journal article" date="2020" name="mSystems">
        <title>Genome- and Community-Level Interaction Insights into Carbon Utilization and Element Cycling Functions of Hydrothermarchaeota in Hydrothermal Sediment.</title>
        <authorList>
            <person name="Zhou Z."/>
            <person name="Liu Y."/>
            <person name="Xu W."/>
            <person name="Pan J."/>
            <person name="Luo Z.H."/>
            <person name="Li M."/>
        </authorList>
    </citation>
    <scope>NUCLEOTIDE SEQUENCE [LARGE SCALE GENOMIC DNA]</scope>
    <source>
        <strain evidence="11">SpSt-1224</strain>
    </source>
</reference>
<evidence type="ECO:0000313" key="11">
    <source>
        <dbReference type="EMBL" id="HET97522.1"/>
    </source>
</evidence>
<dbReference type="InterPro" id="IPR050388">
    <property type="entry name" value="ABC_Ni/Peptide_Import"/>
</dbReference>